<dbReference type="PROSITE" id="PS51490">
    <property type="entry name" value="KHA"/>
    <property type="match status" value="1"/>
</dbReference>
<dbReference type="PROSITE" id="PS50042">
    <property type="entry name" value="CNMP_BINDING_3"/>
    <property type="match status" value="1"/>
</dbReference>
<dbReference type="InterPro" id="IPR018490">
    <property type="entry name" value="cNMP-bd_dom_sf"/>
</dbReference>
<dbReference type="InterPro" id="IPR002110">
    <property type="entry name" value="Ankyrin_rpt"/>
</dbReference>
<dbReference type="InterPro" id="IPR014710">
    <property type="entry name" value="RmlC-like_jellyroll"/>
</dbReference>
<keyword evidence="5" id="KW-0407">Ion channel</keyword>
<evidence type="ECO:0000313" key="10">
    <source>
        <dbReference type="EMBL" id="KAH9329909.1"/>
    </source>
</evidence>
<dbReference type="PANTHER" id="PTHR45743:SF2">
    <property type="entry name" value="POTASSIUM CHANNEL AKT1"/>
    <property type="match status" value="1"/>
</dbReference>
<evidence type="ECO:0000259" key="8">
    <source>
        <dbReference type="PROSITE" id="PS50042"/>
    </source>
</evidence>
<gene>
    <name evidence="10" type="ORF">KI387_002017</name>
</gene>
<dbReference type="CDD" id="cd00038">
    <property type="entry name" value="CAP_ED"/>
    <property type="match status" value="1"/>
</dbReference>
<dbReference type="InterPro" id="IPR036770">
    <property type="entry name" value="Ankyrin_rpt-contain_sf"/>
</dbReference>
<dbReference type="PANTHER" id="PTHR45743">
    <property type="entry name" value="POTASSIUM CHANNEL AKT1"/>
    <property type="match status" value="1"/>
</dbReference>
<keyword evidence="4" id="KW-0630">Potassium</keyword>
<keyword evidence="3" id="KW-0406">Ion transport</keyword>
<feature type="compositionally biased region" description="Basic residues" evidence="7">
    <location>
        <begin position="404"/>
        <end position="413"/>
    </location>
</feature>
<keyword evidence="6" id="KW-0040">ANK repeat</keyword>
<protein>
    <submittedName>
        <fullName evidence="10">Uncharacterized protein</fullName>
    </submittedName>
</protein>
<keyword evidence="3" id="KW-0851">Voltage-gated channel</keyword>
<dbReference type="SUPFAM" id="SSF51206">
    <property type="entry name" value="cAMP-binding domain-like"/>
    <property type="match status" value="1"/>
</dbReference>
<feature type="region of interest" description="Disordered" evidence="7">
    <location>
        <begin position="379"/>
        <end position="420"/>
    </location>
</feature>
<feature type="domain" description="KHA" evidence="9">
    <location>
        <begin position="401"/>
        <end position="435"/>
    </location>
</feature>
<comment type="caution">
    <text evidence="10">The sequence shown here is derived from an EMBL/GenBank/DDBJ whole genome shotgun (WGS) entry which is preliminary data.</text>
</comment>
<evidence type="ECO:0000256" key="3">
    <source>
        <dbReference type="ARBA" id="ARBA00022882"/>
    </source>
</evidence>
<dbReference type="Pfam" id="PF11834">
    <property type="entry name" value="KHA"/>
    <property type="match status" value="1"/>
</dbReference>
<evidence type="ECO:0000256" key="6">
    <source>
        <dbReference type="PROSITE-ProRule" id="PRU00023"/>
    </source>
</evidence>
<feature type="non-terminal residue" evidence="10">
    <location>
        <position position="435"/>
    </location>
</feature>
<accession>A0AA38GVU7</accession>
<dbReference type="PROSITE" id="PS50297">
    <property type="entry name" value="ANK_REP_REGION"/>
    <property type="match status" value="1"/>
</dbReference>
<evidence type="ECO:0000256" key="5">
    <source>
        <dbReference type="ARBA" id="ARBA00023303"/>
    </source>
</evidence>
<dbReference type="Proteomes" id="UP000824469">
    <property type="component" value="Unassembled WGS sequence"/>
</dbReference>
<evidence type="ECO:0000313" key="11">
    <source>
        <dbReference type="Proteomes" id="UP000824469"/>
    </source>
</evidence>
<dbReference type="SUPFAM" id="SSF48403">
    <property type="entry name" value="Ankyrin repeat"/>
    <property type="match status" value="1"/>
</dbReference>
<keyword evidence="1" id="KW-0633">Potassium transport</keyword>
<organism evidence="10 11">
    <name type="scientific">Taxus chinensis</name>
    <name type="common">Chinese yew</name>
    <name type="synonym">Taxus wallichiana var. chinensis</name>
    <dbReference type="NCBI Taxonomy" id="29808"/>
    <lineage>
        <taxon>Eukaryota</taxon>
        <taxon>Viridiplantae</taxon>
        <taxon>Streptophyta</taxon>
        <taxon>Embryophyta</taxon>
        <taxon>Tracheophyta</taxon>
        <taxon>Spermatophyta</taxon>
        <taxon>Pinopsida</taxon>
        <taxon>Pinidae</taxon>
        <taxon>Conifers II</taxon>
        <taxon>Cupressales</taxon>
        <taxon>Taxaceae</taxon>
        <taxon>Taxus</taxon>
    </lineage>
</organism>
<evidence type="ECO:0000256" key="7">
    <source>
        <dbReference type="SAM" id="MobiDB-lite"/>
    </source>
</evidence>
<dbReference type="EMBL" id="JAHRHJ020000001">
    <property type="protein sequence ID" value="KAH9329909.1"/>
    <property type="molecule type" value="Genomic_DNA"/>
</dbReference>
<evidence type="ECO:0000256" key="1">
    <source>
        <dbReference type="ARBA" id="ARBA00022538"/>
    </source>
</evidence>
<feature type="repeat" description="ANK" evidence="6">
    <location>
        <begin position="244"/>
        <end position="276"/>
    </location>
</feature>
<dbReference type="InterPro" id="IPR021789">
    <property type="entry name" value="KHA_dom"/>
</dbReference>
<dbReference type="GO" id="GO:0034702">
    <property type="term" value="C:monoatomic ion channel complex"/>
    <property type="evidence" value="ECO:0007669"/>
    <property type="project" value="UniProtKB-KW"/>
</dbReference>
<dbReference type="Gene3D" id="2.60.120.10">
    <property type="entry name" value="Jelly Rolls"/>
    <property type="match status" value="1"/>
</dbReference>
<dbReference type="AlphaFoldDB" id="A0AA38GVU7"/>
<reference evidence="10 11" key="1">
    <citation type="journal article" date="2021" name="Nat. Plants">
        <title>The Taxus genome provides insights into paclitaxel biosynthesis.</title>
        <authorList>
            <person name="Xiong X."/>
            <person name="Gou J."/>
            <person name="Liao Q."/>
            <person name="Li Y."/>
            <person name="Zhou Q."/>
            <person name="Bi G."/>
            <person name="Li C."/>
            <person name="Du R."/>
            <person name="Wang X."/>
            <person name="Sun T."/>
            <person name="Guo L."/>
            <person name="Liang H."/>
            <person name="Lu P."/>
            <person name="Wu Y."/>
            <person name="Zhang Z."/>
            <person name="Ro D.K."/>
            <person name="Shang Y."/>
            <person name="Huang S."/>
            <person name="Yan J."/>
        </authorList>
    </citation>
    <scope>NUCLEOTIDE SEQUENCE [LARGE SCALE GENOMIC DNA]</scope>
    <source>
        <strain evidence="10">Ta-2019</strain>
    </source>
</reference>
<dbReference type="SMART" id="SM00248">
    <property type="entry name" value="ANK"/>
    <property type="match status" value="4"/>
</dbReference>
<sequence length="435" mass="48664">RDTIQAASNFAIRNPLPLRLQDQMLSHICLKFRTEGMQRQETLDDLPKAIRSSIAQYLFFSFVEKVYLFRGVSNDFLFQLVSEMKAEYFPPKEDVILQNEAPTDFYVLVSGSVHLKESKDTTFNELATEMEWLISRGRVDVPISLCFVSSRGDAQIMEQLLNRGMDPNETDYSSRTPLMRMAVFLYGEAILGRHESVAKLLSESGACLYSSTGNFLCIAAEKGSLEILNDLFQYGADPNSISRDGRTALHVAVSDGNLEVVKFLLQSGSDMNKTDSNGWTSKALAEQQGHDEISAFFQEAESAGFEFHTLKKNLFSQSHANQDENIGIDNLPGHMEKAKMPLVKDSTSSTPVLNQRRKRTHNLENTLFGIIARNSNNNITDGSMNNGEKKRSRLNPCTSPRVTIHTHHPKSKKSSGQTGKLIMLPDSLEDLLKVA</sequence>
<keyword evidence="3" id="KW-0813">Transport</keyword>
<dbReference type="Pfam" id="PF12796">
    <property type="entry name" value="Ank_2"/>
    <property type="match status" value="1"/>
</dbReference>
<dbReference type="InterPro" id="IPR045319">
    <property type="entry name" value="KAT/AKT"/>
</dbReference>
<dbReference type="PROSITE" id="PS50088">
    <property type="entry name" value="ANK_REPEAT"/>
    <property type="match status" value="1"/>
</dbReference>
<dbReference type="InterPro" id="IPR000595">
    <property type="entry name" value="cNMP-bd_dom"/>
</dbReference>
<keyword evidence="11" id="KW-1185">Reference proteome</keyword>
<name>A0AA38GVU7_TAXCH</name>
<evidence type="ECO:0000256" key="2">
    <source>
        <dbReference type="ARBA" id="ARBA00022826"/>
    </source>
</evidence>
<evidence type="ECO:0000256" key="4">
    <source>
        <dbReference type="ARBA" id="ARBA00022958"/>
    </source>
</evidence>
<keyword evidence="2" id="KW-0631">Potassium channel</keyword>
<proteinExistence type="predicted"/>
<evidence type="ECO:0000259" key="9">
    <source>
        <dbReference type="PROSITE" id="PS51490"/>
    </source>
</evidence>
<dbReference type="Gene3D" id="1.25.40.20">
    <property type="entry name" value="Ankyrin repeat-containing domain"/>
    <property type="match status" value="2"/>
</dbReference>
<dbReference type="GO" id="GO:0005249">
    <property type="term" value="F:voltage-gated potassium channel activity"/>
    <property type="evidence" value="ECO:0007669"/>
    <property type="project" value="InterPro"/>
</dbReference>
<feature type="non-terminal residue" evidence="10">
    <location>
        <position position="1"/>
    </location>
</feature>
<feature type="domain" description="Cyclic nucleotide-binding" evidence="8">
    <location>
        <begin position="68"/>
        <end position="115"/>
    </location>
</feature>